<dbReference type="PANTHER" id="PTHR31600:SF2">
    <property type="entry name" value="GAMETE ENRICHED GENE 10 PROTEIN-RELATED"/>
    <property type="match status" value="1"/>
</dbReference>
<organism evidence="2 3">
    <name type="scientific">Paramecium sonneborni</name>
    <dbReference type="NCBI Taxonomy" id="65129"/>
    <lineage>
        <taxon>Eukaryota</taxon>
        <taxon>Sar</taxon>
        <taxon>Alveolata</taxon>
        <taxon>Ciliophora</taxon>
        <taxon>Intramacronucleata</taxon>
        <taxon>Oligohymenophorea</taxon>
        <taxon>Peniculida</taxon>
        <taxon>Parameciidae</taxon>
        <taxon>Paramecium</taxon>
    </lineage>
</organism>
<name>A0A8S1KSI0_9CILI</name>
<accession>A0A8S1KSI0</accession>
<evidence type="ECO:0000256" key="1">
    <source>
        <dbReference type="SAM" id="Phobius"/>
    </source>
</evidence>
<keyword evidence="1" id="KW-1133">Transmembrane helix</keyword>
<evidence type="ECO:0000313" key="2">
    <source>
        <dbReference type="EMBL" id="CAD8058500.1"/>
    </source>
</evidence>
<keyword evidence="1" id="KW-0812">Transmembrane</keyword>
<evidence type="ECO:0000313" key="3">
    <source>
        <dbReference type="Proteomes" id="UP000692954"/>
    </source>
</evidence>
<dbReference type="EMBL" id="CAJJDN010000012">
    <property type="protein sequence ID" value="CAD8058500.1"/>
    <property type="molecule type" value="Genomic_DNA"/>
</dbReference>
<gene>
    <name evidence="2" type="ORF">PSON_ATCC_30995.1.T0120234</name>
</gene>
<feature type="transmembrane region" description="Helical" evidence="1">
    <location>
        <begin position="94"/>
        <end position="113"/>
    </location>
</feature>
<keyword evidence="1" id="KW-0472">Membrane</keyword>
<proteinExistence type="predicted"/>
<dbReference type="AlphaFoldDB" id="A0A8S1KSI0"/>
<reference evidence="2" key="1">
    <citation type="submission" date="2021-01" db="EMBL/GenBank/DDBJ databases">
        <authorList>
            <consortium name="Genoscope - CEA"/>
            <person name="William W."/>
        </authorList>
    </citation>
    <scope>NUCLEOTIDE SEQUENCE</scope>
</reference>
<protein>
    <submittedName>
        <fullName evidence="2">Uncharacterized protein</fullName>
    </submittedName>
</protein>
<dbReference type="InterPro" id="IPR052994">
    <property type="entry name" value="Tiny_macrocysts_regulators"/>
</dbReference>
<dbReference type="PANTHER" id="PTHR31600">
    <property type="entry name" value="TINY MACROCYSTS PROTEIN B-RELATED"/>
    <property type="match status" value="1"/>
</dbReference>
<sequence>MAFILFLVQLCYFYQIYHNKLEIIQLFLDVKENKIKQIYNNCELFLTDLQIGDDDIISETEEKPVEKNDDAAVLNFRPKRRKHKDSSKEFQNQLFISFLLNLLIFLYFLFLHYQVEIIVHQIQQILPVLNITSAAESFNRFADNALRQFIYDPNYLIYNKNGLDEVRQITVELYDIDAEIHKLHTEIWDLLEDSYKSAFFSIFINNPCSIIASIESSVPEDVCNTFYGGIMQNGLSIGITKFVEDLRQTLRNFENRNISSQQNFNLTDDADLNSRMNLLNTIPMTSMRRMQKIFIRACYRYLIQIMEETILQHFEETDILRLAVFLCINILMLIGVTFVWIPVQIKNNQDILNTRLLILMIPLEQILRIKSIKNYLRNKIYH</sequence>
<keyword evidence="3" id="KW-1185">Reference proteome</keyword>
<dbReference type="Proteomes" id="UP000692954">
    <property type="component" value="Unassembled WGS sequence"/>
</dbReference>
<comment type="caution">
    <text evidence="2">The sequence shown here is derived from an EMBL/GenBank/DDBJ whole genome shotgun (WGS) entry which is preliminary data.</text>
</comment>
<feature type="transmembrane region" description="Helical" evidence="1">
    <location>
        <begin position="319"/>
        <end position="341"/>
    </location>
</feature>